<organism evidence="10 11">
    <name type="scientific">Candidatus Nitrospira nitrosa</name>
    <dbReference type="NCBI Taxonomy" id="1742972"/>
    <lineage>
        <taxon>Bacteria</taxon>
        <taxon>Pseudomonadati</taxon>
        <taxon>Nitrospirota</taxon>
        <taxon>Nitrospiria</taxon>
        <taxon>Nitrospirales</taxon>
        <taxon>Nitrospiraceae</taxon>
        <taxon>Nitrospira</taxon>
    </lineage>
</organism>
<dbReference type="Pfam" id="PF00109">
    <property type="entry name" value="ketoacyl-synt"/>
    <property type="match status" value="1"/>
</dbReference>
<name>A0A0S4LKE4_9BACT</name>
<dbReference type="PROSITE" id="PS52004">
    <property type="entry name" value="KS3_2"/>
    <property type="match status" value="1"/>
</dbReference>
<dbReference type="CDD" id="cd00833">
    <property type="entry name" value="PKS"/>
    <property type="match status" value="1"/>
</dbReference>
<dbReference type="GO" id="GO:0006633">
    <property type="term" value="P:fatty acid biosynthetic process"/>
    <property type="evidence" value="ECO:0007669"/>
    <property type="project" value="InterPro"/>
</dbReference>
<feature type="domain" description="Ketosynthase family 3 (KS3)" evidence="9">
    <location>
        <begin position="14"/>
        <end position="440"/>
    </location>
</feature>
<evidence type="ECO:0000256" key="4">
    <source>
        <dbReference type="ARBA" id="ARBA00022832"/>
    </source>
</evidence>
<dbReference type="Gene3D" id="3.40.366.10">
    <property type="entry name" value="Malonyl-Coenzyme A Acyl Carrier Protein, domain 2"/>
    <property type="match status" value="1"/>
</dbReference>
<dbReference type="SUPFAM" id="SSF51735">
    <property type="entry name" value="NAD(P)-binding Rossmann-fold domains"/>
    <property type="match status" value="2"/>
</dbReference>
<dbReference type="SUPFAM" id="SSF55048">
    <property type="entry name" value="Probable ACP-binding domain of malonyl-CoA ACP transacylase"/>
    <property type="match status" value="1"/>
</dbReference>
<dbReference type="PROSITE" id="PS50075">
    <property type="entry name" value="CARRIER"/>
    <property type="match status" value="1"/>
</dbReference>
<dbReference type="InterPro" id="IPR049490">
    <property type="entry name" value="C883_1060-like_KR_N"/>
</dbReference>
<dbReference type="PROSITE" id="PS00012">
    <property type="entry name" value="PHOSPHOPANTETHEINE"/>
    <property type="match status" value="1"/>
</dbReference>
<evidence type="ECO:0000313" key="11">
    <source>
        <dbReference type="Proteomes" id="UP000199032"/>
    </source>
</evidence>
<evidence type="ECO:0000313" key="10">
    <source>
        <dbReference type="EMBL" id="CUS37000.1"/>
    </source>
</evidence>
<dbReference type="InterPro" id="IPR018201">
    <property type="entry name" value="Ketoacyl_synth_AS"/>
</dbReference>
<keyword evidence="5" id="KW-0443">Lipid metabolism</keyword>
<dbReference type="SUPFAM" id="SSF52151">
    <property type="entry name" value="FabD/lysophospholipase-like"/>
    <property type="match status" value="1"/>
</dbReference>
<evidence type="ECO:0000256" key="2">
    <source>
        <dbReference type="ARBA" id="ARBA00022553"/>
    </source>
</evidence>
<dbReference type="Gene3D" id="3.40.50.720">
    <property type="entry name" value="NAD(P)-binding Rossmann-like Domain"/>
    <property type="match status" value="1"/>
</dbReference>
<dbReference type="InterPro" id="IPR032821">
    <property type="entry name" value="PKS_assoc"/>
</dbReference>
<keyword evidence="1" id="KW-0596">Phosphopantetheine</keyword>
<dbReference type="SUPFAM" id="SSF53901">
    <property type="entry name" value="Thiolase-like"/>
    <property type="match status" value="1"/>
</dbReference>
<dbReference type="PROSITE" id="PS00606">
    <property type="entry name" value="KS3_1"/>
    <property type="match status" value="1"/>
</dbReference>
<dbReference type="InterPro" id="IPR020806">
    <property type="entry name" value="PKS_PP-bd"/>
</dbReference>
<dbReference type="Gene3D" id="3.40.50.1820">
    <property type="entry name" value="alpha/beta hydrolase"/>
    <property type="match status" value="1"/>
</dbReference>
<keyword evidence="3" id="KW-0808">Transferase</keyword>
<dbReference type="InterPro" id="IPR001227">
    <property type="entry name" value="Ac_transferase_dom_sf"/>
</dbReference>
<sequence>MNRSGGHQISDHDGLDLAVIGLACRFPGAHDSATFWRNLRDGVESITRLGEEDLQSAGVHERLRHDSNYVRMRGIIDGIDLFDADFFGVTPKEAELMDPQHRLFLECAWETFEHAGYDPERFGGSIGVYAGSSTSGYLFNLFPQGVLLQSASDMAGILGVEKDSLPTRVSYKLNLEGPSIAVQTACSTSLVAVHLACQGLLAGECDMALAGGVSINVPQKVGYLYQKSGIASPDGHCRAFDADARGTVGGSGIGIVLLKRFEDAEADGDHILALIKGTAINNDGAQKVGYTAPRVEGQSKVIRAAHVASRIEPESICYVEAHGTGTPMGDPIEVAALTHAFRNGTDKKGFCAIGSVKTNIGHLDAAAGIAGLIKTTLALTHKQIPPSLHFSSPNPEIDFAETPFYVNTKLTDWSSHDSPRRAGVSSFGLGGTNAHVVMEEAPVSEHDNHRFDHRRRLIVLSAKSEAALNEMSVRLAAHLQQCTATELADVAYTLQTGRKAFLHRRWVVADTVEAAARALSRQDFVKASSRAGEPRPVIFLFPGQGAQYRTMGRDLYAQEPVFREQVDRCADALAPHMGLDIKPILFDESPADPDRLNRTAFTQPALFVMEYALAKLWMSLNVHPSGMIGHSVGEYVAACLSGVFSLEDALRLVAVRGRLMQSTASGSMLAVSISEADATALLDAGVDLAAVNAPNQCVLSGAQPTITNLQETLAKKGIESVRLQVSHAFHSRVMDPILESFSAQVAGVARHTPTIPWISNLTGDWIVPAQAMDPSYWTNHLRRTVRFADGIETLCRNPERILLETGPGQTLRTLAQRQIDRRPVMALASLSKPANGLSATSEHSNFLEAVGYLWATGTAIDWAALYRGERPRRLPLPTYPFERRRFWVGPIKQAGEPDQITGLTKKPNISDWFYEPSWRRSTTVSQAEAAQEGTWLVFVGERDEGAGIVRKLESEGRPVVTVSAGERYERLTKSTYSIRPAVREDYHKLIQDLREQDLRPNRVMHCWNLQSIHGSLSLETFRHAQDRGFHSLLFLSQALGSRISMDPTDICILTSGLHDVTGEETLRPEPAPVVGVCRVIPQEYTNLTCRVVDLEAPKNEQNLLSPSVIDRLLAENTVRKDEPVIAYRGMHRWVQTFQPVKLEHPKGQAALLRTHGVYLITGGLGGVGLQLAEYLVRTVKARLVLIGRSKPTEEQTLRLKTLEELGGEILTVQADVADERHMRFALAQTLERYHALHGVIHAAGIAGGGLIDLKTMEAVETEFAPKVVGAFVLDQVLRNVSLDFICFCSSLNALNGGVGQSGYCAANATLDALAHAFSKRGSHVISINFDRWNQVGMAVQAEARLKALQIEDSAFDGMSASQAQDAFGRILHGWTSPQVIVSVRDCISIVEQSAKTGLPQVVGLTNGQDADNESIRGKAELMGDATIEEKVTLVWKQILGVDHVGLHDDFFRLGGESLAALQILNRVQEVVGMEVSLKKFFEGPTVAGLSEQIQRQKEGGITTVPDIVPLPRKTRSQMSSLRSDDLGRSQP</sequence>
<dbReference type="InterPro" id="IPR020841">
    <property type="entry name" value="PKS_Beta-ketoAc_synthase_dom"/>
</dbReference>
<dbReference type="PANTHER" id="PTHR43775:SF51">
    <property type="entry name" value="INACTIVE PHENOLPHTHIOCEROL SYNTHESIS POLYKETIDE SYNTHASE TYPE I PKS1-RELATED"/>
    <property type="match status" value="1"/>
</dbReference>
<dbReference type="Pfam" id="PF02801">
    <property type="entry name" value="Ketoacyl-synt_C"/>
    <property type="match status" value="1"/>
</dbReference>
<keyword evidence="4" id="KW-0276">Fatty acid metabolism</keyword>
<feature type="compositionally biased region" description="Basic and acidic residues" evidence="7">
    <location>
        <begin position="1522"/>
        <end position="1531"/>
    </location>
</feature>
<evidence type="ECO:0000259" key="9">
    <source>
        <dbReference type="PROSITE" id="PS52004"/>
    </source>
</evidence>
<dbReference type="PANTHER" id="PTHR43775">
    <property type="entry name" value="FATTY ACID SYNTHASE"/>
    <property type="match status" value="1"/>
</dbReference>
<proteinExistence type="predicted"/>
<gene>
    <name evidence="10" type="ORF">COMA1_30359</name>
</gene>
<dbReference type="InterPro" id="IPR014031">
    <property type="entry name" value="Ketoacyl_synth_C"/>
</dbReference>
<dbReference type="GO" id="GO:0031177">
    <property type="term" value="F:phosphopantetheine binding"/>
    <property type="evidence" value="ECO:0007669"/>
    <property type="project" value="InterPro"/>
</dbReference>
<dbReference type="Gene3D" id="3.40.47.10">
    <property type="match status" value="1"/>
</dbReference>
<dbReference type="InterPro" id="IPR036291">
    <property type="entry name" value="NAD(P)-bd_dom_sf"/>
</dbReference>
<dbReference type="Pfam" id="PF16197">
    <property type="entry name" value="KAsynt_C_assoc"/>
    <property type="match status" value="1"/>
</dbReference>
<dbReference type="InterPro" id="IPR029058">
    <property type="entry name" value="AB_hydrolase_fold"/>
</dbReference>
<evidence type="ECO:0000256" key="5">
    <source>
        <dbReference type="ARBA" id="ARBA00023098"/>
    </source>
</evidence>
<dbReference type="Pfam" id="PF00698">
    <property type="entry name" value="Acyl_transf_1"/>
    <property type="match status" value="1"/>
</dbReference>
<evidence type="ECO:0000259" key="8">
    <source>
        <dbReference type="PROSITE" id="PS50075"/>
    </source>
</evidence>
<dbReference type="InterPro" id="IPR014030">
    <property type="entry name" value="Ketoacyl_synth_N"/>
</dbReference>
<evidence type="ECO:0000256" key="6">
    <source>
        <dbReference type="ARBA" id="ARBA00023268"/>
    </source>
</evidence>
<dbReference type="InterPro" id="IPR009081">
    <property type="entry name" value="PP-bd_ACP"/>
</dbReference>
<dbReference type="InterPro" id="IPR016039">
    <property type="entry name" value="Thiolase-like"/>
</dbReference>
<dbReference type="FunFam" id="3.40.47.10:FF:000042">
    <property type="entry name" value="Polyketide synthase Pks13"/>
    <property type="match status" value="1"/>
</dbReference>
<dbReference type="InterPro" id="IPR006162">
    <property type="entry name" value="Ppantetheine_attach_site"/>
</dbReference>
<dbReference type="InterPro" id="IPR014043">
    <property type="entry name" value="Acyl_transferase_dom"/>
</dbReference>
<dbReference type="Pfam" id="PF00550">
    <property type="entry name" value="PP-binding"/>
    <property type="match status" value="1"/>
</dbReference>
<dbReference type="Pfam" id="PF08659">
    <property type="entry name" value="KR"/>
    <property type="match status" value="1"/>
</dbReference>
<reference evidence="10 11" key="1">
    <citation type="submission" date="2015-10" db="EMBL/GenBank/DDBJ databases">
        <authorList>
            <person name="Gilbert D.G."/>
        </authorList>
    </citation>
    <scope>NUCLEOTIDE SEQUENCE [LARGE SCALE GENOMIC DNA]</scope>
    <source>
        <strain evidence="10">COMA1</strain>
    </source>
</reference>
<dbReference type="InterPro" id="IPR057326">
    <property type="entry name" value="KR_dom"/>
</dbReference>
<evidence type="ECO:0000256" key="3">
    <source>
        <dbReference type="ARBA" id="ARBA00022679"/>
    </source>
</evidence>
<dbReference type="GO" id="GO:0004315">
    <property type="term" value="F:3-oxoacyl-[acyl-carrier-protein] synthase activity"/>
    <property type="evidence" value="ECO:0007669"/>
    <property type="project" value="InterPro"/>
</dbReference>
<feature type="region of interest" description="Disordered" evidence="7">
    <location>
        <begin position="1498"/>
        <end position="1531"/>
    </location>
</feature>
<dbReference type="Proteomes" id="UP000199032">
    <property type="component" value="Unassembled WGS sequence"/>
</dbReference>
<dbReference type="SUPFAM" id="SSF47336">
    <property type="entry name" value="ACP-like"/>
    <property type="match status" value="1"/>
</dbReference>
<dbReference type="InterPro" id="IPR013968">
    <property type="entry name" value="PKS_KR"/>
</dbReference>
<dbReference type="Pfam" id="PF21394">
    <property type="entry name" value="Beta-ketacyl_N"/>
    <property type="match status" value="1"/>
</dbReference>
<protein>
    <submittedName>
        <fullName evidence="10">Putative Polyketide synthase</fullName>
    </submittedName>
</protein>
<dbReference type="SMART" id="SM00827">
    <property type="entry name" value="PKS_AT"/>
    <property type="match status" value="1"/>
</dbReference>
<keyword evidence="11" id="KW-1185">Reference proteome</keyword>
<feature type="domain" description="Carrier" evidence="8">
    <location>
        <begin position="1422"/>
        <end position="1497"/>
    </location>
</feature>
<evidence type="ECO:0000256" key="7">
    <source>
        <dbReference type="SAM" id="MobiDB-lite"/>
    </source>
</evidence>
<dbReference type="STRING" id="1742972.COMA1_30359"/>
<dbReference type="SMART" id="SM00822">
    <property type="entry name" value="PKS_KR"/>
    <property type="match status" value="1"/>
</dbReference>
<dbReference type="InterPro" id="IPR050091">
    <property type="entry name" value="PKS_NRPS_Biosynth_Enz"/>
</dbReference>
<dbReference type="EMBL" id="CZQA01000009">
    <property type="protein sequence ID" value="CUS37000.1"/>
    <property type="molecule type" value="Genomic_DNA"/>
</dbReference>
<dbReference type="InterPro" id="IPR016035">
    <property type="entry name" value="Acyl_Trfase/lysoPLipase"/>
</dbReference>
<dbReference type="CDD" id="cd08953">
    <property type="entry name" value="KR_2_SDR_x"/>
    <property type="match status" value="1"/>
</dbReference>
<dbReference type="SMART" id="SM00825">
    <property type="entry name" value="PKS_KS"/>
    <property type="match status" value="1"/>
</dbReference>
<dbReference type="SMART" id="SM00823">
    <property type="entry name" value="PKS_PP"/>
    <property type="match status" value="1"/>
</dbReference>
<keyword evidence="2" id="KW-0597">Phosphoprotein</keyword>
<dbReference type="InterPro" id="IPR036736">
    <property type="entry name" value="ACP-like_sf"/>
</dbReference>
<dbReference type="InterPro" id="IPR016036">
    <property type="entry name" value="Malonyl_transacylase_ACP-bd"/>
</dbReference>
<dbReference type="GO" id="GO:0004312">
    <property type="term" value="F:fatty acid synthase activity"/>
    <property type="evidence" value="ECO:0007669"/>
    <property type="project" value="TreeGrafter"/>
</dbReference>
<accession>A0A0S4LKE4</accession>
<evidence type="ECO:0000256" key="1">
    <source>
        <dbReference type="ARBA" id="ARBA00022450"/>
    </source>
</evidence>
<dbReference type="Gene3D" id="3.30.70.3290">
    <property type="match status" value="1"/>
</dbReference>
<keyword evidence="6" id="KW-0511">Multifunctional enzyme</keyword>